<dbReference type="RefSeq" id="WP_174701763.1">
    <property type="nucleotide sequence ID" value="NZ_JABURA010000001.1"/>
</dbReference>
<keyword evidence="1" id="KW-0547">Nucleotide-binding</keyword>
<evidence type="ECO:0000313" key="1">
    <source>
        <dbReference type="EMBL" id="NUB91095.1"/>
    </source>
</evidence>
<proteinExistence type="predicted"/>
<gene>
    <name evidence="1" type="ORF">HT576_08685</name>
</gene>
<keyword evidence="1" id="KW-0067">ATP-binding</keyword>
<dbReference type="Gene3D" id="3.40.50.300">
    <property type="entry name" value="P-loop containing nucleotide triphosphate hydrolases"/>
    <property type="match status" value="1"/>
</dbReference>
<organism evidence="1 2">
    <name type="scientific">Haloterrigena gelatinilytica</name>
    <dbReference type="NCBI Taxonomy" id="2741724"/>
    <lineage>
        <taxon>Archaea</taxon>
        <taxon>Methanobacteriati</taxon>
        <taxon>Methanobacteriota</taxon>
        <taxon>Stenosarchaea group</taxon>
        <taxon>Halobacteria</taxon>
        <taxon>Halobacteriales</taxon>
        <taxon>Natrialbaceae</taxon>
        <taxon>Haloterrigena</taxon>
    </lineage>
</organism>
<evidence type="ECO:0000313" key="2">
    <source>
        <dbReference type="Proteomes" id="UP000728647"/>
    </source>
</evidence>
<dbReference type="EMBL" id="JABURA010000001">
    <property type="protein sequence ID" value="NUB91095.1"/>
    <property type="molecule type" value="Genomic_DNA"/>
</dbReference>
<comment type="caution">
    <text evidence="1">The sequence shown here is derived from an EMBL/GenBank/DDBJ whole genome shotgun (WGS) entry which is preliminary data.</text>
</comment>
<dbReference type="Proteomes" id="UP000728647">
    <property type="component" value="Unassembled WGS sequence"/>
</dbReference>
<dbReference type="GO" id="GO:0005524">
    <property type="term" value="F:ATP binding"/>
    <property type="evidence" value="ECO:0007669"/>
    <property type="project" value="UniProtKB-KW"/>
</dbReference>
<dbReference type="SUPFAM" id="SSF52540">
    <property type="entry name" value="P-loop containing nucleoside triphosphate hydrolases"/>
    <property type="match status" value="1"/>
</dbReference>
<dbReference type="AlphaFoldDB" id="A0A8J8GKX0"/>
<protein>
    <submittedName>
        <fullName evidence="1">ATP-binding protein</fullName>
    </submittedName>
</protein>
<dbReference type="OrthoDB" id="350889at2157"/>
<sequence>MDRFVPKEPETVDADYSDGYPFARKVHQDGLVQIPLHGETRIALCAKSGQGKTVIAEDGISRALDDDYKLSHGSDVNNDINSISKHGGVSQEMVDLLGLLPGEEPTEFPRRVMVPEFMFEKYRSERIHWGERFTLGFRDITERDLKFLLGFDGWRSEAQQDLMDDVLTEIDMDTVGFTSLFETIDRIAEKNSDDERTVRKVKRRLQALKDKKILSNTMRKDPFTDFEDGSAVSLCLYHFDKVEERRYRFYSAITHRNLIEKLRNGEITGNLILFEDEFHYLAPDGEESIVKDEFQKILNLTGRRANVSTIISTQQPSQLPYPGSDDEYDFFSPCNHYFLGRGLSWKDYHAVLKGTGLWHQGFVDRWKKRFSELKDKQFIYINDDVHETPEECPVVEAIAPLFHHGSYSERKPANPSEGPSASPA</sequence>
<name>A0A8J8GKX0_9EURY</name>
<accession>A0A8J8GKX0</accession>
<dbReference type="InterPro" id="IPR027417">
    <property type="entry name" value="P-loop_NTPase"/>
</dbReference>
<reference evidence="1" key="1">
    <citation type="submission" date="2020-06" db="EMBL/GenBank/DDBJ databases">
        <title>Haloterrigena sp. nov., an extremely halophilic archaeon isolated from a saline sediment.</title>
        <authorList>
            <person name="Liu B.-B."/>
        </authorList>
    </citation>
    <scope>NUCLEOTIDE SEQUENCE</scope>
    <source>
        <strain evidence="1">SYSU A121-1</strain>
    </source>
</reference>